<organism evidence="1 2">
    <name type="scientific">Ambrosia artemisiifolia</name>
    <name type="common">Common ragweed</name>
    <dbReference type="NCBI Taxonomy" id="4212"/>
    <lineage>
        <taxon>Eukaryota</taxon>
        <taxon>Viridiplantae</taxon>
        <taxon>Streptophyta</taxon>
        <taxon>Embryophyta</taxon>
        <taxon>Tracheophyta</taxon>
        <taxon>Spermatophyta</taxon>
        <taxon>Magnoliopsida</taxon>
        <taxon>eudicotyledons</taxon>
        <taxon>Gunneridae</taxon>
        <taxon>Pentapetalae</taxon>
        <taxon>asterids</taxon>
        <taxon>campanulids</taxon>
        <taxon>Asterales</taxon>
        <taxon>Asteraceae</taxon>
        <taxon>Asteroideae</taxon>
        <taxon>Heliantheae alliance</taxon>
        <taxon>Heliantheae</taxon>
        <taxon>Ambrosia</taxon>
    </lineage>
</organism>
<dbReference type="InterPro" id="IPR010255">
    <property type="entry name" value="Haem_peroxidase_sf"/>
</dbReference>
<dbReference type="Proteomes" id="UP001206925">
    <property type="component" value="Unassembled WGS sequence"/>
</dbReference>
<dbReference type="EMBL" id="JAMZMK010010316">
    <property type="protein sequence ID" value="KAI7732081.1"/>
    <property type="molecule type" value="Genomic_DNA"/>
</dbReference>
<proteinExistence type="predicted"/>
<evidence type="ECO:0000313" key="2">
    <source>
        <dbReference type="Proteomes" id="UP001206925"/>
    </source>
</evidence>
<name>A0AAD5C141_AMBAR</name>
<keyword evidence="2" id="KW-1185">Reference proteome</keyword>
<gene>
    <name evidence="1" type="ORF">M8C21_031360</name>
</gene>
<dbReference type="GO" id="GO:0006979">
    <property type="term" value="P:response to oxidative stress"/>
    <property type="evidence" value="ECO:0007669"/>
    <property type="project" value="InterPro"/>
</dbReference>
<reference evidence="1" key="1">
    <citation type="submission" date="2022-06" db="EMBL/GenBank/DDBJ databases">
        <title>Uncovering the hologenomic basis of an extraordinary plant invasion.</title>
        <authorList>
            <person name="Bieker V.C."/>
            <person name="Martin M.D."/>
            <person name="Gilbert T."/>
            <person name="Hodgins K."/>
            <person name="Battlay P."/>
            <person name="Petersen B."/>
            <person name="Wilson J."/>
        </authorList>
    </citation>
    <scope>NUCLEOTIDE SEQUENCE</scope>
    <source>
        <strain evidence="1">AA19_3_7</strain>
        <tissue evidence="1">Leaf</tissue>
    </source>
</reference>
<accession>A0AAD5C141</accession>
<dbReference type="AlphaFoldDB" id="A0AAD5C141"/>
<dbReference type="Gene3D" id="1.10.420.10">
    <property type="entry name" value="Peroxidase, domain 2"/>
    <property type="match status" value="1"/>
</dbReference>
<dbReference type="GO" id="GO:0004601">
    <property type="term" value="F:peroxidase activity"/>
    <property type="evidence" value="ECO:0007669"/>
    <property type="project" value="InterPro"/>
</dbReference>
<protein>
    <submittedName>
        <fullName evidence="1">Uncharacterized protein</fullName>
    </submittedName>
</protein>
<evidence type="ECO:0000313" key="1">
    <source>
        <dbReference type="EMBL" id="KAI7732081.1"/>
    </source>
</evidence>
<sequence length="147" mass="16375">MCSPEWIDTWWHDIYVWFELGSMDVPVRGVFTAPHDTFGASEGLMMPPFIPPQSQVAVPKDGPGAPGQSWTVKWLRFDNSYFKVYAEKYVVDEKAFFDDCAEVHAKLSNLGAKFDPPEGFSINDEPPPPAVAAPEKFVAAKYSSGKD</sequence>
<dbReference type="SUPFAM" id="SSF48113">
    <property type="entry name" value="Heme-dependent peroxidases"/>
    <property type="match status" value="1"/>
</dbReference>
<comment type="caution">
    <text evidence="1">The sequence shown here is derived from an EMBL/GenBank/DDBJ whole genome shotgun (WGS) entry which is preliminary data.</text>
</comment>
<dbReference type="GO" id="GO:0020037">
    <property type="term" value="F:heme binding"/>
    <property type="evidence" value="ECO:0007669"/>
    <property type="project" value="InterPro"/>
</dbReference>